<dbReference type="EMBL" id="FM162591">
    <property type="protein sequence ID" value="CAQ83052.1"/>
    <property type="molecule type" value="Genomic_DNA"/>
</dbReference>
<feature type="compositionally biased region" description="Pro residues" evidence="1">
    <location>
        <begin position="69"/>
        <end position="79"/>
    </location>
</feature>
<feature type="compositionally biased region" description="Basic and acidic residues" evidence="1">
    <location>
        <begin position="112"/>
        <end position="128"/>
    </location>
</feature>
<sequence>MLKSTAAVAAVRGGSGAQTCLKSLPVSPLRSTALKAGQQAGAVYGPRPNPAALAAPGSQSQAPRSFPSSPSPPRPPPQAGAPRLTASPAGLAGPHPANPRQRRRQAAPPSRVPDKTRFRQEKGAETRR</sequence>
<evidence type="ECO:0000313" key="3">
    <source>
        <dbReference type="EMBL" id="CAQ85092.1"/>
    </source>
</evidence>
<evidence type="ECO:0000313" key="2">
    <source>
        <dbReference type="EMBL" id="CAQ83052.1"/>
    </source>
</evidence>
<dbReference type="KEGG" id="pay:PAU_00960"/>
<evidence type="ECO:0000313" key="4">
    <source>
        <dbReference type="EMBL" id="CAR67448.1"/>
    </source>
</evidence>
<dbReference type="Proteomes" id="UP000002747">
    <property type="component" value="Chromosome"/>
</dbReference>
<feature type="compositionally biased region" description="Low complexity" evidence="1">
    <location>
        <begin position="58"/>
        <end position="68"/>
    </location>
</feature>
<reference evidence="4" key="1">
    <citation type="journal article" date="2008" name="Proc. Natl. Acad. Sci. U.S.A.">
        <title>Rapid virulence annotation (RVA): identification of virulence factors using a bacterial genome library and multiple invertebrate hosts.</title>
        <authorList>
            <person name="Waterfield N.R."/>
            <person name="Sanchez-Contreras M."/>
            <person name="Eleftherianos I."/>
            <person name="Dowling A."/>
            <person name="Wilkinson P."/>
            <person name="Parkhill J."/>
            <person name="Thomson N."/>
            <person name="Reynolds S.E."/>
            <person name="Bode H.B."/>
            <person name="Dorus S."/>
            <person name="Ffrench-Constant R.H."/>
        </authorList>
    </citation>
    <scope>NUCLEOTIDE SEQUENCE</scope>
    <source>
        <strain evidence="4">ATCC 43949</strain>
    </source>
</reference>
<feature type="region of interest" description="Disordered" evidence="1">
    <location>
        <begin position="1"/>
        <end position="128"/>
    </location>
</feature>
<reference evidence="2" key="2">
    <citation type="submission" date="2008-05" db="EMBL/GenBank/DDBJ databases">
        <authorList>
            <person name="Crossman L.C."/>
        </authorList>
    </citation>
    <scope>NUCLEOTIDE SEQUENCE</scope>
    <source>
        <strain evidence="2">ATCC43949</strain>
    </source>
</reference>
<organism evidence="2 5">
    <name type="scientific">Photorhabdus asymbiotica subsp. asymbiotica (strain ATCC 43949 / 3105-77)</name>
    <name type="common">Xenorhabdus luminescens (strain 2)</name>
    <dbReference type="NCBI Taxonomy" id="553480"/>
    <lineage>
        <taxon>Bacteria</taxon>
        <taxon>Pseudomonadati</taxon>
        <taxon>Pseudomonadota</taxon>
        <taxon>Gammaproteobacteria</taxon>
        <taxon>Enterobacterales</taxon>
        <taxon>Morganellaceae</taxon>
        <taxon>Photorhabdus</taxon>
    </lineage>
</organism>
<dbReference type="AlphaFoldDB" id="C7BNP0"/>
<dbReference type="KEGG" id="pay:PAU_03004"/>
<accession>B6VMR8</accession>
<reference evidence="4" key="3">
    <citation type="submission" date="2008-09" db="EMBL/GenBank/DDBJ databases">
        <authorList>
            <person name="Thomson N.R."/>
        </authorList>
    </citation>
    <scope>NUCLEOTIDE SEQUENCE</scope>
    <source>
        <strain evidence="4">ATCC 43949</strain>
    </source>
</reference>
<dbReference type="EMBL" id="FM162591">
    <property type="protein sequence ID" value="CAQ85092.1"/>
    <property type="molecule type" value="Genomic_DNA"/>
</dbReference>
<accession>C7BNP0</accession>
<feature type="compositionally biased region" description="Low complexity" evidence="1">
    <location>
        <begin position="1"/>
        <end position="12"/>
    </location>
</feature>
<gene>
    <name evidence="2" type="primary">gene0023</name>
    <name evidence="3" type="synonym">gene0034</name>
    <name evidence="2" type="ordered locus">PAU_00960</name>
    <name evidence="3" type="ordered locus">PAU_03004</name>
    <name evidence="4" type="ORF">PA-RVA14-1072</name>
</gene>
<dbReference type="EMBL" id="FM211056">
    <property type="protein sequence ID" value="CAR67448.1"/>
    <property type="molecule type" value="Genomic_DNA"/>
</dbReference>
<name>C7BNP0_PHOAA</name>
<dbReference type="STRING" id="291112.PAU_00960"/>
<protein>
    <submittedName>
        <fullName evidence="2">Uncharacterized protein</fullName>
    </submittedName>
</protein>
<evidence type="ECO:0000256" key="1">
    <source>
        <dbReference type="SAM" id="MobiDB-lite"/>
    </source>
</evidence>
<evidence type="ECO:0000313" key="5">
    <source>
        <dbReference type="Proteomes" id="UP000002747"/>
    </source>
</evidence>
<reference evidence="2 5" key="4">
    <citation type="journal article" date="2009" name="BMC Genomics">
        <title>Comparative genomics of the emerging human pathogen Photorhabdus asymbiotica with the insect pathogen Photorhabdus luminescens.</title>
        <authorList>
            <person name="Wilkinson P."/>
            <person name="Waterfield N.R."/>
            <person name="Crossman L."/>
            <person name="Corton C."/>
            <person name="Sanchez-Contreras M."/>
            <person name="Vlisidou I."/>
            <person name="Barron A."/>
            <person name="Bignell A."/>
            <person name="Clark L."/>
            <person name="Ormond D."/>
            <person name="Mayho M."/>
            <person name="Bason N."/>
            <person name="Smith F."/>
            <person name="Simmonds M."/>
            <person name="Churcher C."/>
            <person name="Harris D."/>
            <person name="Thompson N.R."/>
            <person name="Quail M."/>
            <person name="Parkhill J."/>
            <person name="ffrench-Constant R.H."/>
        </authorList>
    </citation>
    <scope>NUCLEOTIDE SEQUENCE [LARGE SCALE GENOMIC DNA]</scope>
    <source>
        <strain evidence="5">ATCC 43949 / 3105-77</strain>
        <strain evidence="2">ATCC43949</strain>
    </source>
</reference>
<proteinExistence type="predicted"/>